<name>A0A2P2QSR0_RHIMU</name>
<sequence>MTVTHGTCSVSWLLVGWISLMKFIQQ</sequence>
<reference evidence="1" key="1">
    <citation type="submission" date="2018-02" db="EMBL/GenBank/DDBJ databases">
        <title>Rhizophora mucronata_Transcriptome.</title>
        <authorList>
            <person name="Meera S.P."/>
            <person name="Sreeshan A."/>
            <person name="Augustine A."/>
        </authorList>
    </citation>
    <scope>NUCLEOTIDE SEQUENCE</scope>
    <source>
        <tissue evidence="1">Leaf</tissue>
    </source>
</reference>
<organism evidence="1">
    <name type="scientific">Rhizophora mucronata</name>
    <name type="common">Asiatic mangrove</name>
    <dbReference type="NCBI Taxonomy" id="61149"/>
    <lineage>
        <taxon>Eukaryota</taxon>
        <taxon>Viridiplantae</taxon>
        <taxon>Streptophyta</taxon>
        <taxon>Embryophyta</taxon>
        <taxon>Tracheophyta</taxon>
        <taxon>Spermatophyta</taxon>
        <taxon>Magnoliopsida</taxon>
        <taxon>eudicotyledons</taxon>
        <taxon>Gunneridae</taxon>
        <taxon>Pentapetalae</taxon>
        <taxon>rosids</taxon>
        <taxon>fabids</taxon>
        <taxon>Malpighiales</taxon>
        <taxon>Rhizophoraceae</taxon>
        <taxon>Rhizophora</taxon>
    </lineage>
</organism>
<proteinExistence type="predicted"/>
<dbReference type="EMBL" id="GGEC01089420">
    <property type="protein sequence ID" value="MBX69904.1"/>
    <property type="molecule type" value="Transcribed_RNA"/>
</dbReference>
<evidence type="ECO:0000313" key="1">
    <source>
        <dbReference type="EMBL" id="MBX69904.1"/>
    </source>
</evidence>
<accession>A0A2P2QSR0</accession>
<protein>
    <submittedName>
        <fullName evidence="1">Uncharacterized protein</fullName>
    </submittedName>
</protein>
<dbReference type="AlphaFoldDB" id="A0A2P2QSR0"/>